<dbReference type="SUPFAM" id="SSF57701">
    <property type="entry name" value="Zn2/Cys6 DNA-binding domain"/>
    <property type="match status" value="1"/>
</dbReference>
<evidence type="ECO:0000256" key="3">
    <source>
        <dbReference type="ARBA" id="ARBA00023242"/>
    </source>
</evidence>
<dbReference type="CDD" id="cd12148">
    <property type="entry name" value="fungal_TF_MHR"/>
    <property type="match status" value="1"/>
</dbReference>
<keyword evidence="3" id="KW-0539">Nucleus</keyword>
<evidence type="ECO:0000256" key="4">
    <source>
        <dbReference type="SAM" id="Coils"/>
    </source>
</evidence>
<evidence type="ECO:0000256" key="5">
    <source>
        <dbReference type="SAM" id="MobiDB-lite"/>
    </source>
</evidence>
<dbReference type="InterPro" id="IPR007219">
    <property type="entry name" value="XnlR_reg_dom"/>
</dbReference>
<dbReference type="GO" id="GO:0008270">
    <property type="term" value="F:zinc ion binding"/>
    <property type="evidence" value="ECO:0007669"/>
    <property type="project" value="InterPro"/>
</dbReference>
<feature type="region of interest" description="Disordered" evidence="5">
    <location>
        <begin position="998"/>
        <end position="1042"/>
    </location>
</feature>
<dbReference type="SMART" id="SM00066">
    <property type="entry name" value="GAL4"/>
    <property type="match status" value="1"/>
</dbReference>
<dbReference type="InterPro" id="IPR036864">
    <property type="entry name" value="Zn2-C6_fun-type_DNA-bd_sf"/>
</dbReference>
<dbReference type="SMART" id="SM00906">
    <property type="entry name" value="Fungal_trans"/>
    <property type="match status" value="1"/>
</dbReference>
<dbReference type="GO" id="GO:0006351">
    <property type="term" value="P:DNA-templated transcription"/>
    <property type="evidence" value="ECO:0007669"/>
    <property type="project" value="InterPro"/>
</dbReference>
<dbReference type="GO" id="GO:0005634">
    <property type="term" value="C:nucleus"/>
    <property type="evidence" value="ECO:0007669"/>
    <property type="project" value="UniProtKB-SubCell"/>
</dbReference>
<evidence type="ECO:0000313" key="8">
    <source>
        <dbReference type="Proteomes" id="UP000008066"/>
    </source>
</evidence>
<feature type="compositionally biased region" description="Polar residues" evidence="5">
    <location>
        <begin position="1013"/>
        <end position="1023"/>
    </location>
</feature>
<dbReference type="Pfam" id="PF00172">
    <property type="entry name" value="Zn_clus"/>
    <property type="match status" value="1"/>
</dbReference>
<dbReference type="GeneID" id="18260998"/>
<dbReference type="Gene3D" id="4.10.240.10">
    <property type="entry name" value="Zn(2)-C6 fungal-type DNA-binding domain"/>
    <property type="match status" value="1"/>
</dbReference>
<dbReference type="HOGENOM" id="CLU_292397_0_0_1"/>
<comment type="subcellular location">
    <subcellularLocation>
        <location evidence="1">Nucleus</location>
    </subcellularLocation>
</comment>
<reference evidence="7 8" key="1">
    <citation type="journal article" date="2011" name="Cell">
        <title>Insight into structure and assembly of the nuclear pore complex by utilizing the genome of a eukaryotic thermophile.</title>
        <authorList>
            <person name="Amlacher S."/>
            <person name="Sarges P."/>
            <person name="Flemming D."/>
            <person name="van Noort V."/>
            <person name="Kunze R."/>
            <person name="Devos D.P."/>
            <person name="Arumugam M."/>
            <person name="Bork P."/>
            <person name="Hurt E."/>
        </authorList>
    </citation>
    <scope>NUCLEOTIDE SEQUENCE [LARGE SCALE GENOMIC DNA]</scope>
    <source>
        <strain evidence="8">DSM 1495 / CBS 144.50 / IMI 039719</strain>
    </source>
</reference>
<protein>
    <recommendedName>
        <fullName evidence="6">Zn(2)-C6 fungal-type domain-containing protein</fullName>
    </recommendedName>
</protein>
<dbReference type="InterPro" id="IPR001138">
    <property type="entry name" value="Zn2Cys6_DnaBD"/>
</dbReference>
<feature type="coiled-coil region" evidence="4">
    <location>
        <begin position="78"/>
        <end position="105"/>
    </location>
</feature>
<name>G0SHD1_CHATD</name>
<evidence type="ECO:0000256" key="1">
    <source>
        <dbReference type="ARBA" id="ARBA00004123"/>
    </source>
</evidence>
<gene>
    <name evidence="7" type="ORF">CTHT_0069600</name>
</gene>
<keyword evidence="4" id="KW-0175">Coiled coil</keyword>
<dbReference type="OrthoDB" id="2269373at2759"/>
<evidence type="ECO:0000259" key="6">
    <source>
        <dbReference type="PROSITE" id="PS50048"/>
    </source>
</evidence>
<accession>G0SHD1</accession>
<proteinExistence type="predicted"/>
<dbReference type="InterPro" id="IPR050613">
    <property type="entry name" value="Sec_Metabolite_Reg"/>
</dbReference>
<dbReference type="Pfam" id="PF04082">
    <property type="entry name" value="Fungal_trans"/>
    <property type="match status" value="1"/>
</dbReference>
<dbReference type="PROSITE" id="PS50048">
    <property type="entry name" value="ZN2_CY6_FUNGAL_2"/>
    <property type="match status" value="1"/>
</dbReference>
<dbReference type="AlphaFoldDB" id="G0SHD1"/>
<dbReference type="RefSeq" id="XP_006697238.1">
    <property type="nucleotide sequence ID" value="XM_006697175.1"/>
</dbReference>
<dbReference type="GO" id="GO:0000981">
    <property type="term" value="F:DNA-binding transcription factor activity, RNA polymerase II-specific"/>
    <property type="evidence" value="ECO:0007669"/>
    <property type="project" value="InterPro"/>
</dbReference>
<dbReference type="KEGG" id="cthr:CTHT_0069600"/>
<dbReference type="PANTHER" id="PTHR31001:SF85">
    <property type="entry name" value="ZN(II)2CYS6 TRANSCRIPTION FACTOR (EUROFUNG)"/>
    <property type="match status" value="1"/>
</dbReference>
<dbReference type="Proteomes" id="UP000008066">
    <property type="component" value="Unassembled WGS sequence"/>
</dbReference>
<sequence>MTSPAPAPEQMGSPSQASTASGPPAPPTGKPPRILACTMCQQRKIKCDRQFPCANCNKSGSQCIPATPAPARKRKKPNQDLQERLARCEEMLRQYASQIQSVENKSQPQEGDSASSWEVKDLPGKLINEHGNVRFVDGPLATVYEELRAMREMMAHEDTPDTNGNTYGEDNLASFLVYHTLDEQIKLKEIWPEPNLGRSLWQTFLDRVNPLTKIIHVPTMHPLMMQAIEKPTAIPKNLEALALAIFTMAAMSMTPDECDLMFGLPKLEVEGRFRTGAKSALSQINILGSSDLMMLQALILYMISLHGRYNQHSIWIVNGLVIRIAQKLGLHRDGEKLGLSPFETEIRRRLWWQLVILDFKCAMMSGLGHSMLTKTGDVQLPKNLNDSDMDPSATEPFQDREGPTEMIWCLLSHRFIQFVLDMPLEFVFLMEPPTESDLANDSRNTQLLSYRRKLDTLSKDLTEILDKNCDPKAGPVHQFVHSMRDQVVDKLKDILTPPRLQSDLSQEIRSPQDNAFRLAVAAFEHSDANYWAAERTGFRWFAMHHFNMDVFTFMVGQLCHRTEGALVDRAWKQVSQAYHCYPQLMNLADKTNFTLAVFLSKAWKKREQALLLRDGTTPKMPWFLRQMHWEYPGFDVEYGGTHPYLNVPADLDYAPGNSPFSPATPVYTVVNPLHNSRTDVNIAAPKSNVNLNVADSNVDIMDVTMNEAMANENSMFDIDIGLNMNASMVSFDEMMAQKIINDYNRQTATSRYPVANPIPASAPTTTATSPATVPAVAAPVTAPSTPDTVRMTLPSKPAAVPATAPANVPTLQVTVPTSEATIPDTTSSTIPTASAPVSLTGASVPINGTSTMPTAQGPTPSTVLTFKVTVPSTTATVPAASPMTVQTPSAFLPLYDNAITDALRSTPAPVAGTGSAPMMAGSATRAAALNHVAHMRLPPRNGDNEFAEFINQLAGPPTLFSNPSTVSAAQPTPANTVPTPTLADATGADVLISYASSRESEEPLGSDGGQLWATATPTPTQHPSAMLDHRRTHQLQQQGESN</sequence>
<evidence type="ECO:0000256" key="2">
    <source>
        <dbReference type="ARBA" id="ARBA00022723"/>
    </source>
</evidence>
<organism evidence="8">
    <name type="scientific">Chaetomium thermophilum (strain DSM 1495 / CBS 144.50 / IMI 039719)</name>
    <name type="common">Thermochaetoides thermophila</name>
    <dbReference type="NCBI Taxonomy" id="759272"/>
    <lineage>
        <taxon>Eukaryota</taxon>
        <taxon>Fungi</taxon>
        <taxon>Dikarya</taxon>
        <taxon>Ascomycota</taxon>
        <taxon>Pezizomycotina</taxon>
        <taxon>Sordariomycetes</taxon>
        <taxon>Sordariomycetidae</taxon>
        <taxon>Sordariales</taxon>
        <taxon>Chaetomiaceae</taxon>
        <taxon>Thermochaetoides</taxon>
    </lineage>
</organism>
<feature type="region of interest" description="Disordered" evidence="5">
    <location>
        <begin position="1"/>
        <end position="33"/>
    </location>
</feature>
<dbReference type="PANTHER" id="PTHR31001">
    <property type="entry name" value="UNCHARACTERIZED TRANSCRIPTIONAL REGULATORY PROTEIN"/>
    <property type="match status" value="1"/>
</dbReference>
<dbReference type="eggNOG" id="ENOG502QYWX">
    <property type="taxonomic scope" value="Eukaryota"/>
</dbReference>
<dbReference type="EMBL" id="GL988047">
    <property type="protein sequence ID" value="EGS17620.1"/>
    <property type="molecule type" value="Genomic_DNA"/>
</dbReference>
<feature type="compositionally biased region" description="Low complexity" evidence="5">
    <location>
        <begin position="12"/>
        <end position="22"/>
    </location>
</feature>
<evidence type="ECO:0000313" key="7">
    <source>
        <dbReference type="EMBL" id="EGS17620.1"/>
    </source>
</evidence>
<dbReference type="GO" id="GO:0003677">
    <property type="term" value="F:DNA binding"/>
    <property type="evidence" value="ECO:0007669"/>
    <property type="project" value="InterPro"/>
</dbReference>
<keyword evidence="2" id="KW-0479">Metal-binding</keyword>
<feature type="domain" description="Zn(2)-C6 fungal-type" evidence="6">
    <location>
        <begin position="36"/>
        <end position="63"/>
    </location>
</feature>
<keyword evidence="8" id="KW-1185">Reference proteome</keyword>
<dbReference type="CDD" id="cd00067">
    <property type="entry name" value="GAL4"/>
    <property type="match status" value="1"/>
</dbReference>